<keyword evidence="2" id="KW-1185">Reference proteome</keyword>
<dbReference type="Proteomes" id="UP000221837">
    <property type="component" value="Genome"/>
</dbReference>
<reference evidence="1" key="1">
    <citation type="submission" date="2017-02" db="EMBL/GenBank/DDBJ databases">
        <title>Genome sequence of Serratia marcescens phage BF.</title>
        <authorList>
            <person name="Casey E."/>
            <person name="Fitzgerald B."/>
            <person name="Mahony J."/>
            <person name="Lugli G."/>
            <person name="Ventura M."/>
            <person name="van Sinderen D."/>
        </authorList>
    </citation>
    <scope>NUCLEOTIDE SEQUENCE [LARGE SCALE GENOMIC DNA]</scope>
</reference>
<accession>A0A1S6UA21</accession>
<gene>
    <name evidence="1" type="ORF">BF_0060</name>
</gene>
<name>A0A1S6UA21_9CAUD</name>
<dbReference type="EMBL" id="KY630187">
    <property type="protein sequence ID" value="AQW88585.1"/>
    <property type="molecule type" value="Genomic_DNA"/>
</dbReference>
<organism evidence="1 2">
    <name type="scientific">Serratia phage BF</name>
    <dbReference type="NCBI Taxonomy" id="1962671"/>
    <lineage>
        <taxon>Viruses</taxon>
        <taxon>Duplodnaviria</taxon>
        <taxon>Heunggongvirae</taxon>
        <taxon>Uroviricota</taxon>
        <taxon>Caudoviricetes</taxon>
        <taxon>Eneladusvirus</taxon>
        <taxon>Eneladusvirus BF</taxon>
    </lineage>
</organism>
<dbReference type="OrthoDB" id="18861at10239"/>
<sequence>MLSIKDLITCQRTWDDKIRTIANMIDPKLLSILSYEDIFNDKYKDDTLQEKYTEIVYPLIVEYKKEFKELRDKYLLDYINDMGNVLDSLGYYVDSGEEAGNVLDSITNDFIPCVEIEHVWNYVYNELQIDIHRPFWVRSGYSLVGNNEYVSVESNSSPSKFIEYNRNKFNRSYGEKRIDIFKRSVRQADELFDYDIHIQPLSKFEDDKLPNNYNDAVRRHLILRHALENQNLIEDNAHYISKITEEGEVQFLVTGYF</sequence>
<protein>
    <submittedName>
        <fullName evidence="1">Uncharacterized protein</fullName>
    </submittedName>
</protein>
<evidence type="ECO:0000313" key="2">
    <source>
        <dbReference type="Proteomes" id="UP000221837"/>
    </source>
</evidence>
<evidence type="ECO:0000313" key="1">
    <source>
        <dbReference type="EMBL" id="AQW88585.1"/>
    </source>
</evidence>
<proteinExistence type="predicted"/>